<evidence type="ECO:0000256" key="5">
    <source>
        <dbReference type="ARBA" id="ARBA00022525"/>
    </source>
</evidence>
<evidence type="ECO:0000256" key="14">
    <source>
        <dbReference type="ARBA" id="ARBA00026213"/>
    </source>
</evidence>
<dbReference type="OrthoDB" id="3626597at2759"/>
<keyword evidence="7" id="KW-0479">Metal-binding</keyword>
<keyword evidence="10" id="KW-1015">Disulfide bond</keyword>
<dbReference type="SUPFAM" id="SSF53187">
    <property type="entry name" value="Zn-dependent exopeptidases"/>
    <property type="match status" value="1"/>
</dbReference>
<dbReference type="PROSITE" id="PS52035">
    <property type="entry name" value="PEPTIDASE_M14"/>
    <property type="match status" value="1"/>
</dbReference>
<dbReference type="GO" id="GO:0005576">
    <property type="term" value="C:extracellular region"/>
    <property type="evidence" value="ECO:0007669"/>
    <property type="project" value="UniProtKB-SubCell"/>
</dbReference>
<evidence type="ECO:0000259" key="17">
    <source>
        <dbReference type="PROSITE" id="PS52035"/>
    </source>
</evidence>
<dbReference type="PRINTS" id="PR00765">
    <property type="entry name" value="CRBOXYPTASEA"/>
</dbReference>
<evidence type="ECO:0000256" key="4">
    <source>
        <dbReference type="ARBA" id="ARBA00005988"/>
    </source>
</evidence>
<dbReference type="Pfam" id="PF00246">
    <property type="entry name" value="Peptidase_M14"/>
    <property type="match status" value="1"/>
</dbReference>
<protein>
    <recommendedName>
        <fullName evidence="13">Inactive metallocarboxypeptidase ECM14</fullName>
    </recommendedName>
    <alternativeName>
        <fullName evidence="14">Inactive metallocarboxypeptidase ecm14</fullName>
    </alternativeName>
</protein>
<evidence type="ECO:0000256" key="16">
    <source>
        <dbReference type="SAM" id="SignalP"/>
    </source>
</evidence>
<comment type="similarity">
    <text evidence="4 15">Belongs to the peptidase M14 family.</text>
</comment>
<comment type="function">
    <text evidence="12">Inactive carboxypeptidase that may play a role in cell wall organization and biogenesis.</text>
</comment>
<dbReference type="GO" id="GO:0004181">
    <property type="term" value="F:metallocarboxypeptidase activity"/>
    <property type="evidence" value="ECO:0007669"/>
    <property type="project" value="InterPro"/>
</dbReference>
<comment type="caution">
    <text evidence="18">The sequence shown here is derived from an EMBL/GenBank/DDBJ whole genome shotgun (WGS) entry which is preliminary data.</text>
</comment>
<evidence type="ECO:0000256" key="8">
    <source>
        <dbReference type="ARBA" id="ARBA00022729"/>
    </source>
</evidence>
<evidence type="ECO:0000256" key="11">
    <source>
        <dbReference type="ARBA" id="ARBA00023316"/>
    </source>
</evidence>
<evidence type="ECO:0000256" key="2">
    <source>
        <dbReference type="ARBA" id="ARBA00004116"/>
    </source>
</evidence>
<sequence length="549" mass="62001">MKSEIGRVAASTLLLLLICIAVVAKPIVSDSNAADVSFFPLLTRIRSRAIKFFIGRRPADSAEHDRIMNSLRAKYANEIVLRFNITTSEDGNTLAAAANRLSLDVWAFSNNFVDIRLHRDEVATLLSHLPSPMRSVQTLIPDLAMAIYSSLPFYNHAYDDKSISQLAERLGSVSPPTPAVDHFFFHDYQPLPVIVRWMRLLEAMFPSFVEYMSVGISFEERDISALRLRVPQSVDSTSPRKTIVFTGGIHAREWISTSTVNYLAWSFIMSFGNEPTMTKFLHEYDIVFVPTINPDGMEYSWQVDRLWRKSRQQTNLRYCSGLDLDHTFDYGWDRTPPQANPCSENYRGERPFQAVETMQLARWARNESLNNIQFVGFIDLHSYSQQILFPYSFSCETPPPNLENLEEVATGIAKAIRVANGELYSVTSACKGAVPMRIGPGHNQSAPRMEPGGGSAIDWFYHEMGAHFSYQIKLRDTGSYGFLLPKEQIVPTGQEVFASMRYLGDFLLGNNGIEKLSKSKGEIYRAGSVTSQEDTTCSDYELKRRVPRG</sequence>
<evidence type="ECO:0000256" key="3">
    <source>
        <dbReference type="ARBA" id="ARBA00004613"/>
    </source>
</evidence>
<evidence type="ECO:0000256" key="9">
    <source>
        <dbReference type="ARBA" id="ARBA00022833"/>
    </source>
</evidence>
<dbReference type="CDD" id="cd03860">
    <property type="entry name" value="M14_CP_A-B_like"/>
    <property type="match status" value="1"/>
</dbReference>
<keyword evidence="19" id="KW-1185">Reference proteome</keyword>
<comment type="cofactor">
    <cofactor evidence="1">
        <name>Zn(2+)</name>
        <dbReference type="ChEBI" id="CHEBI:29105"/>
    </cofactor>
</comment>
<evidence type="ECO:0000256" key="10">
    <source>
        <dbReference type="ARBA" id="ARBA00023157"/>
    </source>
</evidence>
<evidence type="ECO:0000313" key="19">
    <source>
        <dbReference type="Proteomes" id="UP000811619"/>
    </source>
</evidence>
<name>A0A8K0NJW9_9HYPO</name>
<accession>A0A8K0NJW9</accession>
<comment type="caution">
    <text evidence="15">Lacks conserved residue(s) required for the propagation of feature annotation.</text>
</comment>
<evidence type="ECO:0000256" key="13">
    <source>
        <dbReference type="ARBA" id="ARBA00026187"/>
    </source>
</evidence>
<dbReference type="GO" id="GO:0006508">
    <property type="term" value="P:proteolysis"/>
    <property type="evidence" value="ECO:0007669"/>
    <property type="project" value="InterPro"/>
</dbReference>
<dbReference type="SUPFAM" id="SSF54897">
    <property type="entry name" value="Protease propeptides/inhibitors"/>
    <property type="match status" value="1"/>
</dbReference>
<gene>
    <name evidence="18" type="ORF">E4U42_002244</name>
</gene>
<dbReference type="SMART" id="SM00631">
    <property type="entry name" value="Zn_pept"/>
    <property type="match status" value="1"/>
</dbReference>
<comment type="subcellular location">
    <subcellularLocation>
        <location evidence="3">Secreted</location>
    </subcellularLocation>
    <subcellularLocation>
        <location evidence="2">Vacuole</location>
    </subcellularLocation>
</comment>
<dbReference type="InterPro" id="IPR000834">
    <property type="entry name" value="Peptidase_M14"/>
</dbReference>
<evidence type="ECO:0000256" key="7">
    <source>
        <dbReference type="ARBA" id="ARBA00022723"/>
    </source>
</evidence>
<keyword evidence="5" id="KW-0964">Secreted</keyword>
<dbReference type="PANTHER" id="PTHR11705">
    <property type="entry name" value="PROTEASE FAMILY M14 CARBOXYPEPTIDASE A,B"/>
    <property type="match status" value="1"/>
</dbReference>
<dbReference type="AlphaFoldDB" id="A0A8K0NJW9"/>
<dbReference type="GO" id="GO:0071555">
    <property type="term" value="P:cell wall organization"/>
    <property type="evidence" value="ECO:0007669"/>
    <property type="project" value="UniProtKB-KW"/>
</dbReference>
<reference evidence="18" key="1">
    <citation type="journal article" date="2020" name="bioRxiv">
        <title>Whole genome comparisons of ergot fungi reveals the divergence and evolution of species within the genus Claviceps are the result of varying mechanisms driving genome evolution and host range expansion.</title>
        <authorList>
            <person name="Wyka S.A."/>
            <person name="Mondo S.J."/>
            <person name="Liu M."/>
            <person name="Dettman J."/>
            <person name="Nalam V."/>
            <person name="Broders K.D."/>
        </authorList>
    </citation>
    <scope>NUCLEOTIDE SEQUENCE</scope>
    <source>
        <strain evidence="18">CCC 489</strain>
    </source>
</reference>
<evidence type="ECO:0000256" key="1">
    <source>
        <dbReference type="ARBA" id="ARBA00001947"/>
    </source>
</evidence>
<dbReference type="FunFam" id="3.40.630.10:FF:000060">
    <property type="entry name" value="Putative metallocarboxypeptidase ecm14"/>
    <property type="match status" value="1"/>
</dbReference>
<evidence type="ECO:0000256" key="6">
    <source>
        <dbReference type="ARBA" id="ARBA00022554"/>
    </source>
</evidence>
<keyword evidence="8 16" id="KW-0732">Signal</keyword>
<dbReference type="PANTHER" id="PTHR11705:SF147">
    <property type="entry name" value="INACTIVE METALLOCARBOXYPEPTIDASE ECM14"/>
    <property type="match status" value="1"/>
</dbReference>
<keyword evidence="11" id="KW-0961">Cell wall biogenesis/degradation</keyword>
<evidence type="ECO:0000313" key="18">
    <source>
        <dbReference type="EMBL" id="KAG5927456.1"/>
    </source>
</evidence>
<feature type="chain" id="PRO_5035472351" description="Inactive metallocarboxypeptidase ECM14" evidence="16">
    <location>
        <begin position="25"/>
        <end position="549"/>
    </location>
</feature>
<dbReference type="PROSITE" id="PS00132">
    <property type="entry name" value="CARBOXYPEPT_ZN_1"/>
    <property type="match status" value="1"/>
</dbReference>
<dbReference type="GO" id="GO:0008270">
    <property type="term" value="F:zinc ion binding"/>
    <property type="evidence" value="ECO:0007669"/>
    <property type="project" value="InterPro"/>
</dbReference>
<dbReference type="GO" id="GO:0005773">
    <property type="term" value="C:vacuole"/>
    <property type="evidence" value="ECO:0007669"/>
    <property type="project" value="UniProtKB-SubCell"/>
</dbReference>
<feature type="domain" description="Peptidase M14" evidence="17">
    <location>
        <begin position="187"/>
        <end position="507"/>
    </location>
</feature>
<dbReference type="EMBL" id="SRPY01000180">
    <property type="protein sequence ID" value="KAG5927456.1"/>
    <property type="molecule type" value="Genomic_DNA"/>
</dbReference>
<evidence type="ECO:0000256" key="15">
    <source>
        <dbReference type="PROSITE-ProRule" id="PRU01379"/>
    </source>
</evidence>
<dbReference type="InterPro" id="IPR057246">
    <property type="entry name" value="CARBOXYPEPT_ZN_1"/>
</dbReference>
<dbReference type="Proteomes" id="UP000811619">
    <property type="component" value="Unassembled WGS sequence"/>
</dbReference>
<proteinExistence type="inferred from homology"/>
<dbReference type="Gene3D" id="3.40.630.10">
    <property type="entry name" value="Zn peptidases"/>
    <property type="match status" value="1"/>
</dbReference>
<evidence type="ECO:0000256" key="12">
    <source>
        <dbReference type="ARBA" id="ARBA00025210"/>
    </source>
</evidence>
<keyword evidence="6" id="KW-0926">Vacuole</keyword>
<keyword evidence="9" id="KW-0862">Zinc</keyword>
<organism evidence="18 19">
    <name type="scientific">Claviceps africana</name>
    <dbReference type="NCBI Taxonomy" id="83212"/>
    <lineage>
        <taxon>Eukaryota</taxon>
        <taxon>Fungi</taxon>
        <taxon>Dikarya</taxon>
        <taxon>Ascomycota</taxon>
        <taxon>Pezizomycotina</taxon>
        <taxon>Sordariomycetes</taxon>
        <taxon>Hypocreomycetidae</taxon>
        <taxon>Hypocreales</taxon>
        <taxon>Clavicipitaceae</taxon>
        <taxon>Claviceps</taxon>
    </lineage>
</organism>
<feature type="signal peptide" evidence="16">
    <location>
        <begin position="1"/>
        <end position="24"/>
    </location>
</feature>